<dbReference type="GO" id="GO:0016763">
    <property type="term" value="F:pentosyltransferase activity"/>
    <property type="evidence" value="ECO:0007669"/>
    <property type="project" value="TreeGrafter"/>
</dbReference>
<feature type="transmembrane region" description="Helical" evidence="8">
    <location>
        <begin position="403"/>
        <end position="422"/>
    </location>
</feature>
<dbReference type="Proteomes" id="UP000178894">
    <property type="component" value="Unassembled WGS sequence"/>
</dbReference>
<dbReference type="InterPro" id="IPR038731">
    <property type="entry name" value="RgtA/B/C-like"/>
</dbReference>
<keyword evidence="6 8" id="KW-1133">Transmembrane helix</keyword>
<keyword evidence="5 8" id="KW-0812">Transmembrane</keyword>
<feature type="transmembrane region" description="Helical" evidence="8">
    <location>
        <begin position="141"/>
        <end position="160"/>
    </location>
</feature>
<evidence type="ECO:0000259" key="9">
    <source>
        <dbReference type="Pfam" id="PF13231"/>
    </source>
</evidence>
<dbReference type="PANTHER" id="PTHR33908:SF11">
    <property type="entry name" value="MEMBRANE PROTEIN"/>
    <property type="match status" value="1"/>
</dbReference>
<feature type="transmembrane region" description="Helical" evidence="8">
    <location>
        <begin position="305"/>
        <end position="326"/>
    </location>
</feature>
<evidence type="ECO:0000256" key="7">
    <source>
        <dbReference type="ARBA" id="ARBA00023136"/>
    </source>
</evidence>
<comment type="caution">
    <text evidence="10">The sequence shown here is derived from an EMBL/GenBank/DDBJ whole genome shotgun (WGS) entry which is preliminary data.</text>
</comment>
<feature type="transmembrane region" description="Helical" evidence="8">
    <location>
        <begin position="109"/>
        <end position="129"/>
    </location>
</feature>
<keyword evidence="7 8" id="KW-0472">Membrane</keyword>
<dbReference type="InterPro" id="IPR050297">
    <property type="entry name" value="LipidA_mod_glycosyltrf_83"/>
</dbReference>
<dbReference type="AlphaFoldDB" id="A0A1F5XZJ1"/>
<evidence type="ECO:0000313" key="10">
    <source>
        <dbReference type="EMBL" id="OGF93250.1"/>
    </source>
</evidence>
<sequence length="608" mass="69688">MTKKYTIIPAFFILGVMFLLLFTSALNDSATFDEVAHIGAGYTYLKYKDSRLNPEHPPLMKDLAALPLMFMDLKFDISQPFWNSENVNDRQWIAGNLLLYGSGNDPDKIIFWSRLPIMLLALVFGWLLFRWVGSLYGERVGLMVLFLYAFSPTFLAHSRYVTTDVAAAFGFFIGLASFLRFLIRPTLKRTLVAGICLGIALLLKFSLFLLLPIYAGLAILWIFLEARENSYNFKFAWALAGKIILIGVIALLIIWAFYIYHVWNYPQPEQLRDETWVMGTFGKRYLVDIDTFLIRNKYTRPLGQYYLGLLMVIQRARGGNTTYFMGEVSSSGWPNYFPTAYLIKETISFHVLTLFAVFLSLRRIKRSKEKNIVVLLDWAKGNFVLLACILFISVYWIYSMKGILNIGVRHVLPTFPFIYLLVARELAAWIYRPASDSPNGLMDWINLIYEKIFEPLPKILFLALMFLWIFGSAILTYPYYLSYYNEFVGIDNGYKYIGDSNYDWGQDLKRLRDLIQDDPAFAGKKIYLNYFGGGSPSYYLGEKYEDWWSAKGAPSSGSYFAVSSTLLAGAQGRPTKGIVIKPEDSYSWLLGEEPVARAGKSILIYKIP</sequence>
<feature type="transmembrane region" description="Helical" evidence="8">
    <location>
        <begin position="373"/>
        <end position="397"/>
    </location>
</feature>
<evidence type="ECO:0000313" key="11">
    <source>
        <dbReference type="Proteomes" id="UP000178894"/>
    </source>
</evidence>
<feature type="transmembrane region" description="Helical" evidence="8">
    <location>
        <begin position="166"/>
        <end position="183"/>
    </location>
</feature>
<keyword evidence="4" id="KW-0808">Transferase</keyword>
<keyword evidence="2" id="KW-1003">Cell membrane</keyword>
<organism evidence="10 11">
    <name type="scientific">Candidatus Giovannonibacteria bacterium RIFCSPLOWO2_12_FULL_44_15</name>
    <dbReference type="NCBI Taxonomy" id="1798364"/>
    <lineage>
        <taxon>Bacteria</taxon>
        <taxon>Candidatus Giovannoniibacteriota</taxon>
    </lineage>
</organism>
<feature type="transmembrane region" description="Helical" evidence="8">
    <location>
        <begin position="459"/>
        <end position="480"/>
    </location>
</feature>
<feature type="transmembrane region" description="Helical" evidence="8">
    <location>
        <begin position="7"/>
        <end position="26"/>
    </location>
</feature>
<accession>A0A1F5XZJ1</accession>
<proteinExistence type="predicted"/>
<name>A0A1F5XZJ1_9BACT</name>
<dbReference type="GO" id="GO:0005886">
    <property type="term" value="C:plasma membrane"/>
    <property type="evidence" value="ECO:0007669"/>
    <property type="project" value="UniProtKB-SubCell"/>
</dbReference>
<evidence type="ECO:0000256" key="3">
    <source>
        <dbReference type="ARBA" id="ARBA00022676"/>
    </source>
</evidence>
<reference evidence="10 11" key="1">
    <citation type="journal article" date="2016" name="Nat. Commun.">
        <title>Thousands of microbial genomes shed light on interconnected biogeochemical processes in an aquifer system.</title>
        <authorList>
            <person name="Anantharaman K."/>
            <person name="Brown C.T."/>
            <person name="Hug L.A."/>
            <person name="Sharon I."/>
            <person name="Castelle C.J."/>
            <person name="Probst A.J."/>
            <person name="Thomas B.C."/>
            <person name="Singh A."/>
            <person name="Wilkins M.J."/>
            <person name="Karaoz U."/>
            <person name="Brodie E.L."/>
            <person name="Williams K.H."/>
            <person name="Hubbard S.S."/>
            <person name="Banfield J.F."/>
        </authorList>
    </citation>
    <scope>NUCLEOTIDE SEQUENCE [LARGE SCALE GENOMIC DNA]</scope>
</reference>
<gene>
    <name evidence="10" type="ORF">A3G54_01440</name>
</gene>
<evidence type="ECO:0000256" key="4">
    <source>
        <dbReference type="ARBA" id="ARBA00022679"/>
    </source>
</evidence>
<dbReference type="EMBL" id="MFIQ01000026">
    <property type="protein sequence ID" value="OGF93250.1"/>
    <property type="molecule type" value="Genomic_DNA"/>
</dbReference>
<dbReference type="STRING" id="1798364.A3G54_01440"/>
<dbReference type="PANTHER" id="PTHR33908">
    <property type="entry name" value="MANNOSYLTRANSFERASE YKCB-RELATED"/>
    <property type="match status" value="1"/>
</dbReference>
<protein>
    <recommendedName>
        <fullName evidence="9">Glycosyltransferase RgtA/B/C/D-like domain-containing protein</fullName>
    </recommendedName>
</protein>
<evidence type="ECO:0000256" key="6">
    <source>
        <dbReference type="ARBA" id="ARBA00022989"/>
    </source>
</evidence>
<feature type="transmembrane region" description="Helical" evidence="8">
    <location>
        <begin position="235"/>
        <end position="260"/>
    </location>
</feature>
<evidence type="ECO:0000256" key="2">
    <source>
        <dbReference type="ARBA" id="ARBA00022475"/>
    </source>
</evidence>
<evidence type="ECO:0000256" key="5">
    <source>
        <dbReference type="ARBA" id="ARBA00022692"/>
    </source>
</evidence>
<evidence type="ECO:0000256" key="8">
    <source>
        <dbReference type="SAM" id="Phobius"/>
    </source>
</evidence>
<dbReference type="Pfam" id="PF13231">
    <property type="entry name" value="PMT_2"/>
    <property type="match status" value="1"/>
</dbReference>
<evidence type="ECO:0000256" key="1">
    <source>
        <dbReference type="ARBA" id="ARBA00004651"/>
    </source>
</evidence>
<feature type="transmembrane region" description="Helical" evidence="8">
    <location>
        <begin position="190"/>
        <end position="223"/>
    </location>
</feature>
<feature type="transmembrane region" description="Helical" evidence="8">
    <location>
        <begin position="341"/>
        <end position="361"/>
    </location>
</feature>
<dbReference type="GO" id="GO:0009103">
    <property type="term" value="P:lipopolysaccharide biosynthetic process"/>
    <property type="evidence" value="ECO:0007669"/>
    <property type="project" value="UniProtKB-ARBA"/>
</dbReference>
<feature type="domain" description="Glycosyltransferase RgtA/B/C/D-like" evidence="9">
    <location>
        <begin position="114"/>
        <end position="252"/>
    </location>
</feature>
<comment type="subcellular location">
    <subcellularLocation>
        <location evidence="1">Cell membrane</location>
        <topology evidence="1">Multi-pass membrane protein</topology>
    </subcellularLocation>
</comment>
<keyword evidence="3" id="KW-0328">Glycosyltransferase</keyword>